<organism evidence="2 3">
    <name type="scientific">Polarella glacialis</name>
    <name type="common">Dinoflagellate</name>
    <dbReference type="NCBI Taxonomy" id="89957"/>
    <lineage>
        <taxon>Eukaryota</taxon>
        <taxon>Sar</taxon>
        <taxon>Alveolata</taxon>
        <taxon>Dinophyceae</taxon>
        <taxon>Suessiales</taxon>
        <taxon>Suessiaceae</taxon>
        <taxon>Polarella</taxon>
    </lineage>
</organism>
<proteinExistence type="predicted"/>
<feature type="non-terminal residue" evidence="2">
    <location>
        <position position="1"/>
    </location>
</feature>
<name>A0A813IBD4_POLGL</name>
<comment type="caution">
    <text evidence="2">The sequence shown here is derived from an EMBL/GenBank/DDBJ whole genome shotgun (WGS) entry which is preliminary data.</text>
</comment>
<dbReference type="EMBL" id="CAJNNW010006643">
    <property type="protein sequence ID" value="CAE8648485.1"/>
    <property type="molecule type" value="Genomic_DNA"/>
</dbReference>
<dbReference type="Proteomes" id="UP000626109">
    <property type="component" value="Unassembled WGS sequence"/>
</dbReference>
<evidence type="ECO:0000256" key="1">
    <source>
        <dbReference type="SAM" id="MobiDB-lite"/>
    </source>
</evidence>
<feature type="compositionally biased region" description="Low complexity" evidence="1">
    <location>
        <begin position="27"/>
        <end position="44"/>
    </location>
</feature>
<evidence type="ECO:0000313" key="3">
    <source>
        <dbReference type="Proteomes" id="UP000626109"/>
    </source>
</evidence>
<dbReference type="AlphaFoldDB" id="A0A813IBD4"/>
<protein>
    <submittedName>
        <fullName evidence="2">Uncharacterized protein</fullName>
    </submittedName>
</protein>
<evidence type="ECO:0000313" key="2">
    <source>
        <dbReference type="EMBL" id="CAE8648485.1"/>
    </source>
</evidence>
<sequence>FRPLQVRCQPLVGCLWSSPLRLRSSVRTRASSATASPSGTSRSTNTPARLRARSLIWLCRLDS</sequence>
<accession>A0A813IBD4</accession>
<gene>
    <name evidence="2" type="ORF">PGLA2088_LOCUS6605</name>
</gene>
<reference evidence="2" key="1">
    <citation type="submission" date="2021-02" db="EMBL/GenBank/DDBJ databases">
        <authorList>
            <person name="Dougan E. K."/>
            <person name="Rhodes N."/>
            <person name="Thang M."/>
            <person name="Chan C."/>
        </authorList>
    </citation>
    <scope>NUCLEOTIDE SEQUENCE</scope>
</reference>
<feature type="region of interest" description="Disordered" evidence="1">
    <location>
        <begin position="27"/>
        <end position="46"/>
    </location>
</feature>